<evidence type="ECO:0000259" key="4">
    <source>
        <dbReference type="PROSITE" id="PS50075"/>
    </source>
</evidence>
<dbReference type="EMBL" id="SMLK01000002">
    <property type="protein sequence ID" value="TFZ03967.1"/>
    <property type="molecule type" value="Genomic_DNA"/>
</dbReference>
<dbReference type="InterPro" id="IPR042099">
    <property type="entry name" value="ANL_N_sf"/>
</dbReference>
<protein>
    <submittedName>
        <fullName evidence="5">LLM class flavin-dependent oxidoreductase</fullName>
    </submittedName>
</protein>
<feature type="compositionally biased region" description="Basic and acidic residues" evidence="3">
    <location>
        <begin position="1534"/>
        <end position="1547"/>
    </location>
</feature>
<keyword evidence="6" id="KW-1185">Reference proteome</keyword>
<dbReference type="Gene3D" id="3.30.559.30">
    <property type="entry name" value="Nonribosomal peptide synthetase, condensation domain"/>
    <property type="match status" value="1"/>
</dbReference>
<dbReference type="InterPro" id="IPR002376">
    <property type="entry name" value="Formyl_transf_N"/>
</dbReference>
<dbReference type="SMART" id="SM00823">
    <property type="entry name" value="PKS_PP"/>
    <property type="match status" value="1"/>
</dbReference>
<dbReference type="InterPro" id="IPR036736">
    <property type="entry name" value="ACP-like_sf"/>
</dbReference>
<dbReference type="InterPro" id="IPR045851">
    <property type="entry name" value="AMP-bd_C_sf"/>
</dbReference>
<dbReference type="GO" id="GO:0072330">
    <property type="term" value="P:monocarboxylic acid biosynthetic process"/>
    <property type="evidence" value="ECO:0007669"/>
    <property type="project" value="UniProtKB-ARBA"/>
</dbReference>
<evidence type="ECO:0000256" key="2">
    <source>
        <dbReference type="ARBA" id="ARBA00022553"/>
    </source>
</evidence>
<dbReference type="Gene3D" id="1.10.1200.10">
    <property type="entry name" value="ACP-like"/>
    <property type="match status" value="1"/>
</dbReference>
<dbReference type="InterPro" id="IPR025110">
    <property type="entry name" value="AMP-bd_C"/>
</dbReference>
<dbReference type="SUPFAM" id="SSF52777">
    <property type="entry name" value="CoA-dependent acyltransferases"/>
    <property type="match status" value="1"/>
</dbReference>
<evidence type="ECO:0000313" key="6">
    <source>
        <dbReference type="Proteomes" id="UP000297839"/>
    </source>
</evidence>
<dbReference type="InterPro" id="IPR020845">
    <property type="entry name" value="AMP-binding_CS"/>
</dbReference>
<dbReference type="PROSITE" id="PS00455">
    <property type="entry name" value="AMP_BINDING"/>
    <property type="match status" value="1"/>
</dbReference>
<dbReference type="SUPFAM" id="SSF56801">
    <property type="entry name" value="Acetyl-CoA synthetase-like"/>
    <property type="match status" value="2"/>
</dbReference>
<dbReference type="SUPFAM" id="SSF50486">
    <property type="entry name" value="FMT C-terminal domain-like"/>
    <property type="match status" value="1"/>
</dbReference>
<dbReference type="Pfam" id="PF00501">
    <property type="entry name" value="AMP-binding"/>
    <property type="match status" value="2"/>
</dbReference>
<comment type="caution">
    <text evidence="5">The sequence shown here is derived from an EMBL/GenBank/DDBJ whole genome shotgun (WGS) entry which is preliminary data.</text>
</comment>
<dbReference type="FunFam" id="3.30.300.30:FF:000010">
    <property type="entry name" value="Enterobactin synthetase component F"/>
    <property type="match status" value="1"/>
</dbReference>
<dbReference type="GO" id="GO:0016705">
    <property type="term" value="F:oxidoreductase activity, acting on paired donors, with incorporation or reduction of molecular oxygen"/>
    <property type="evidence" value="ECO:0007669"/>
    <property type="project" value="InterPro"/>
</dbReference>
<dbReference type="Proteomes" id="UP000297839">
    <property type="component" value="Unassembled WGS sequence"/>
</dbReference>
<dbReference type="PROSITE" id="PS50075">
    <property type="entry name" value="CARRIER"/>
    <property type="match status" value="1"/>
</dbReference>
<name>A0A4Z0BXA0_9BURK</name>
<dbReference type="GO" id="GO:0005737">
    <property type="term" value="C:cytoplasm"/>
    <property type="evidence" value="ECO:0007669"/>
    <property type="project" value="TreeGrafter"/>
</dbReference>
<dbReference type="Pfam" id="PF00296">
    <property type="entry name" value="Bac_luciferase"/>
    <property type="match status" value="1"/>
</dbReference>
<evidence type="ECO:0000256" key="3">
    <source>
        <dbReference type="SAM" id="MobiDB-lite"/>
    </source>
</evidence>
<dbReference type="GO" id="GO:0031177">
    <property type="term" value="F:phosphopantetheine binding"/>
    <property type="evidence" value="ECO:0007669"/>
    <property type="project" value="InterPro"/>
</dbReference>
<dbReference type="Pfam" id="PF00550">
    <property type="entry name" value="PP-binding"/>
    <property type="match status" value="1"/>
</dbReference>
<dbReference type="Gene3D" id="3.40.50.12230">
    <property type="match status" value="1"/>
</dbReference>
<dbReference type="SUPFAM" id="SSF51679">
    <property type="entry name" value="Bacterial luciferase-like"/>
    <property type="match status" value="1"/>
</dbReference>
<reference evidence="5 6" key="1">
    <citation type="submission" date="2019-03" db="EMBL/GenBank/DDBJ databases">
        <title>Ramlibacter sp. 18x22-1, whole genome shotgun sequence.</title>
        <authorList>
            <person name="Zhang X."/>
            <person name="Feng G."/>
            <person name="Zhu H."/>
        </authorList>
    </citation>
    <scope>NUCLEOTIDE SEQUENCE [LARGE SCALE GENOMIC DNA]</scope>
    <source>
        <strain evidence="5 6">18x22-1</strain>
    </source>
</reference>
<keyword evidence="2" id="KW-0597">Phosphoprotein</keyword>
<dbReference type="InterPro" id="IPR036661">
    <property type="entry name" value="Luciferase-like_sf"/>
</dbReference>
<proteinExistence type="predicted"/>
<dbReference type="Gene3D" id="3.40.50.12780">
    <property type="entry name" value="N-terminal domain of ligase-like"/>
    <property type="match status" value="1"/>
</dbReference>
<dbReference type="Pfam" id="PF00551">
    <property type="entry name" value="Formyl_trans_N"/>
    <property type="match status" value="1"/>
</dbReference>
<dbReference type="Gene3D" id="3.30.300.30">
    <property type="match status" value="1"/>
</dbReference>
<dbReference type="PANTHER" id="PTHR45527:SF1">
    <property type="entry name" value="FATTY ACID SYNTHASE"/>
    <property type="match status" value="1"/>
</dbReference>
<dbReference type="Gene3D" id="3.20.20.30">
    <property type="entry name" value="Luciferase-like domain"/>
    <property type="match status" value="1"/>
</dbReference>
<dbReference type="InterPro" id="IPR036477">
    <property type="entry name" value="Formyl_transf_N_sf"/>
</dbReference>
<dbReference type="InterPro" id="IPR011251">
    <property type="entry name" value="Luciferase-like_dom"/>
</dbReference>
<organism evidence="5 6">
    <name type="scientific">Ramlibacter humi</name>
    <dbReference type="NCBI Taxonomy" id="2530451"/>
    <lineage>
        <taxon>Bacteria</taxon>
        <taxon>Pseudomonadati</taxon>
        <taxon>Pseudomonadota</taxon>
        <taxon>Betaproteobacteria</taxon>
        <taxon>Burkholderiales</taxon>
        <taxon>Comamonadaceae</taxon>
        <taxon>Ramlibacter</taxon>
    </lineage>
</organism>
<evidence type="ECO:0000313" key="5">
    <source>
        <dbReference type="EMBL" id="TFZ03967.1"/>
    </source>
</evidence>
<evidence type="ECO:0000256" key="1">
    <source>
        <dbReference type="ARBA" id="ARBA00022450"/>
    </source>
</evidence>
<dbReference type="SUPFAM" id="SSF53328">
    <property type="entry name" value="Formyltransferase"/>
    <property type="match status" value="1"/>
</dbReference>
<dbReference type="GO" id="GO:0043041">
    <property type="term" value="P:amino acid activation for nonribosomal peptide biosynthetic process"/>
    <property type="evidence" value="ECO:0007669"/>
    <property type="project" value="TreeGrafter"/>
</dbReference>
<dbReference type="InterPro" id="IPR009081">
    <property type="entry name" value="PP-bd_ACP"/>
</dbReference>
<dbReference type="FunFam" id="1.10.1200.10:FF:000016">
    <property type="entry name" value="Non-ribosomal peptide synthase"/>
    <property type="match status" value="1"/>
</dbReference>
<keyword evidence="1" id="KW-0596">Phosphopantetheine</keyword>
<dbReference type="InterPro" id="IPR020806">
    <property type="entry name" value="PKS_PP-bd"/>
</dbReference>
<dbReference type="NCBIfam" id="TIGR04020">
    <property type="entry name" value="seco_metab_LLM"/>
    <property type="match status" value="1"/>
</dbReference>
<dbReference type="InterPro" id="IPR024011">
    <property type="entry name" value="Biosynth_lucif-like_mOase_dom"/>
</dbReference>
<feature type="region of interest" description="Disordered" evidence="3">
    <location>
        <begin position="1"/>
        <end position="30"/>
    </location>
</feature>
<dbReference type="InterPro" id="IPR000873">
    <property type="entry name" value="AMP-dep_synth/lig_dom"/>
</dbReference>
<dbReference type="FunFam" id="3.40.50.980:FF:000001">
    <property type="entry name" value="Non-ribosomal peptide synthetase"/>
    <property type="match status" value="1"/>
</dbReference>
<accession>A0A4Z0BXA0</accession>
<feature type="domain" description="Carrier" evidence="4">
    <location>
        <begin position="1562"/>
        <end position="1637"/>
    </location>
</feature>
<sequence>MASMLRCSRGTCSRGTRRATKPSTCSGPRWKRTGRRRAWACPPRTRTSRCGSTEKTVGAWRSRNTTVRPDWSRCACPRRPRMCSAWRARNETACASSSSTRWRTRLMRRRPTPFQLVRTETAASQRLPGFSARNQKARQMVTTTAVLVGDGSLLVQCAEAWRKAGHAIVAVVSGSGANLQWAEAEGFRTVRMEGEWAPALDGLAFDYLFSVANLRMLPEAVLARAGKLAVNFHDAPLPRYAGLNATCWALMAREPRHGITWHEMTPRADAGRIVRQSSFDVTPQETALSLNAKCYEAGLAGFMQIAEDLARGELALTPQEGERTYFGRHRRPALLATLDFTRPAGEVEALVRALDFGQYANPLGRAKVLAGDRVLLVRGASAIAAPAGAGAAPGTVLAIEGDVLRVATGEGQVTLTGCTCVQGFPGTPGVREGDVLTVPSPAVAALQAKGDAIARGEQHWTDALHALAPVELPYPRRNATGESTQPLRFPLNAAPQGATTAAAFHAWLSSLTGQERVSVLYTDAALGEQAAGLQPWLDAWVPLTIASAPSQTTLNAVGQAESELSRARAAGPMTRDLPLRMGERHGALPAVAKVALALTPIVRPAGCELLVTVDDTGRQLELLADPQVFSADTALAMAAQLAAWLQSFASQDRPLAEVPLLAAGEQQQLDTLNATHVAFNEAGAVHQAIVSQLARTPEEVVVTGGAESLTGRELDEQSTALARRLAARGVRAGDIVGLCLPRTPQLLVAVLGVMKAGAAYLPLDPEYPRDRLEFMVEDSRAPVVLVSAATASTLSLPADKVMRLDEAGEASAPSGAALPAADPRRAAYVIYTSGSTGKPKGVVVTHRNVMNFFAGMDERVLREEGSRWLAVTSLSFDISVLELYWTLARGVTVVLHSDQQAGAGNGPEFSLFYFASDDSRDPRRHYELLMEGAKFADREGFTAVWTPERHFHAFGGLYPNPVVTSAAIATATTRVQIRAGSCVLPLHHPVRVAEDWAFVDNISNGRVGISFASGWQPNDFILMPDAFAKRQDEMIARMDVVRRLWRGEAIPFPGPNGNLVETRTLPRPVQKDIPVWITAAGNPKTFEQAGAMGCRLLTHLLGQKVEDVAEKIAIYRAAWLKAGHAGTGHVTLMLHTFIGADEEATRETAREPMKKYLRSSVDLIKKAAWSFPTFVERGAASGKTPQEVMESAPLSDAEMDALLDHAFNRYYGTSALIGTPARCLELVEKVQAAGVDEIACLIDFGIEPDTVVEHLRDLKALMEATRVPRASGRKASVAEQVLQHQVTHLQCTPSMAAMLLADAPGRTALSQLKALMVGGEALPLEMATQLRALVSGALLNMYGPTETTVWSTTCNLERVDGMVPLGQPIANTQLSVRTPWGAECPALVPGELCIGGDGVTDGYLHRPELNADRFVPDAKGHRWYRTGDLVRRLDGGTIEFLGRIDHQVKIRGHRIELGEIESVLMRQDGVKQAVVVARTDTAGQKFLAGYVTGKPGAVLNATKLREAVGEALPEIMVPQAILVLPALPMTPNGKVDRKVLPDPRPSTELRTGLSSAPKTVAVPENAMEKTIAGIWQEVLGLESVGTSENFFDLGGHSLLVIQVQRRLREATGQEVAITDMFRLPTISALAAHLGGGAASTAVSQGQSRAQARRMLRNRQLAQPTA</sequence>
<dbReference type="PANTHER" id="PTHR45527">
    <property type="entry name" value="NONRIBOSOMAL PEPTIDE SYNTHETASE"/>
    <property type="match status" value="1"/>
</dbReference>
<dbReference type="SUPFAM" id="SSF47336">
    <property type="entry name" value="ACP-like"/>
    <property type="match status" value="1"/>
</dbReference>
<feature type="region of interest" description="Disordered" evidence="3">
    <location>
        <begin position="1534"/>
        <end position="1556"/>
    </location>
</feature>
<dbReference type="Gene3D" id="3.40.50.980">
    <property type="match status" value="2"/>
</dbReference>
<dbReference type="InterPro" id="IPR011034">
    <property type="entry name" value="Formyl_transferase-like_C_sf"/>
</dbReference>
<gene>
    <name evidence="5" type="ORF">EZ216_10030</name>
</gene>
<dbReference type="GO" id="GO:0044550">
    <property type="term" value="P:secondary metabolite biosynthetic process"/>
    <property type="evidence" value="ECO:0007669"/>
    <property type="project" value="TreeGrafter"/>
</dbReference>
<dbReference type="Pfam" id="PF13193">
    <property type="entry name" value="AMP-binding_C"/>
    <property type="match status" value="1"/>
</dbReference>
<dbReference type="OrthoDB" id="6297021at2"/>